<evidence type="ECO:0000256" key="5">
    <source>
        <dbReference type="PIRSR" id="PIRSR604254-1"/>
    </source>
</evidence>
<accession>A0A0R2QGF7</accession>
<feature type="binding site" evidence="5">
    <location>
        <position position="71"/>
    </location>
    <ligand>
        <name>Zn(2+)</name>
        <dbReference type="ChEBI" id="CHEBI:29105"/>
    </ligand>
</feature>
<evidence type="ECO:0000313" key="8">
    <source>
        <dbReference type="Proteomes" id="UP000051017"/>
    </source>
</evidence>
<evidence type="ECO:0000256" key="2">
    <source>
        <dbReference type="ARBA" id="ARBA00022692"/>
    </source>
</evidence>
<evidence type="ECO:0000256" key="4">
    <source>
        <dbReference type="ARBA" id="ARBA00023136"/>
    </source>
</evidence>
<feature type="transmembrane region" description="Helical" evidence="6">
    <location>
        <begin position="25"/>
        <end position="48"/>
    </location>
</feature>
<feature type="transmembrane region" description="Helical" evidence="6">
    <location>
        <begin position="113"/>
        <end position="129"/>
    </location>
</feature>
<keyword evidence="3 6" id="KW-1133">Transmembrane helix</keyword>
<sequence length="224" mass="24439">MTPVPHIPVFQHSTGKWRPRWRGRIHAIAVAVTIPAGIILTLVAPAGIARFAVGIYALSLLALYSTSASYHLFTRSLKGQRTMQQLDHAMVYVLIAGSYTPVCLLALPRKVGVPFLLAIWATAAVGMGLKITWKAKRLGHALYLIIGWAALLILPWAYHRAGFTSLLLYALGGIVYTVGAVLFYMQKPKLSPEVFGFHEIWHLFTVVAGILQFAGVGVLIARAA</sequence>
<feature type="transmembrane region" description="Helical" evidence="6">
    <location>
        <begin position="54"/>
        <end position="73"/>
    </location>
</feature>
<evidence type="ECO:0000256" key="6">
    <source>
        <dbReference type="SAM" id="Phobius"/>
    </source>
</evidence>
<dbReference type="GO" id="GO:0046872">
    <property type="term" value="F:metal ion binding"/>
    <property type="evidence" value="ECO:0007669"/>
    <property type="project" value="UniProtKB-KW"/>
</dbReference>
<keyword evidence="4 6" id="KW-0472">Membrane</keyword>
<dbReference type="Proteomes" id="UP000051017">
    <property type="component" value="Unassembled WGS sequence"/>
</dbReference>
<organism evidence="7 8">
    <name type="scientific">Acidimicrobiia bacterium BACL6 MAG-120924-bin43</name>
    <dbReference type="NCBI Taxonomy" id="1655583"/>
    <lineage>
        <taxon>Bacteria</taxon>
        <taxon>Bacillati</taxon>
        <taxon>Actinomycetota</taxon>
        <taxon>Acidimicrobiia</taxon>
        <taxon>acIV cluster</taxon>
    </lineage>
</organism>
<comment type="subcellular location">
    <subcellularLocation>
        <location evidence="1">Membrane</location>
        <topology evidence="1">Multi-pass membrane protein</topology>
    </subcellularLocation>
</comment>
<feature type="binding site" evidence="5">
    <location>
        <position position="202"/>
    </location>
    <ligand>
        <name>Zn(2+)</name>
        <dbReference type="ChEBI" id="CHEBI:29105"/>
    </ligand>
</feature>
<dbReference type="PANTHER" id="PTHR20855">
    <property type="entry name" value="ADIPOR/PROGESTIN RECEPTOR-RELATED"/>
    <property type="match status" value="1"/>
</dbReference>
<evidence type="ECO:0000256" key="1">
    <source>
        <dbReference type="ARBA" id="ARBA00004141"/>
    </source>
</evidence>
<dbReference type="InterPro" id="IPR004254">
    <property type="entry name" value="AdipoR/HlyIII-related"/>
</dbReference>
<evidence type="ECO:0008006" key="9">
    <source>
        <dbReference type="Google" id="ProtNLM"/>
    </source>
</evidence>
<dbReference type="PANTHER" id="PTHR20855:SF3">
    <property type="entry name" value="LD03007P"/>
    <property type="match status" value="1"/>
</dbReference>
<feature type="transmembrane region" description="Helical" evidence="6">
    <location>
        <begin position="200"/>
        <end position="221"/>
    </location>
</feature>
<evidence type="ECO:0000313" key="7">
    <source>
        <dbReference type="EMBL" id="KRO48219.1"/>
    </source>
</evidence>
<dbReference type="GO" id="GO:0016020">
    <property type="term" value="C:membrane"/>
    <property type="evidence" value="ECO:0007669"/>
    <property type="project" value="UniProtKB-SubCell"/>
</dbReference>
<gene>
    <name evidence="7" type="ORF">ABR75_00330</name>
</gene>
<dbReference type="AlphaFoldDB" id="A0A0R2QGF7"/>
<dbReference type="EMBL" id="LIBJ01000109">
    <property type="protein sequence ID" value="KRO48219.1"/>
    <property type="molecule type" value="Genomic_DNA"/>
</dbReference>
<keyword evidence="5" id="KW-0862">Zinc</keyword>
<reference evidence="7 8" key="1">
    <citation type="submission" date="2015-10" db="EMBL/GenBank/DDBJ databases">
        <title>Metagenome-Assembled Genomes uncover a global brackish microbiome.</title>
        <authorList>
            <person name="Hugerth L.W."/>
            <person name="Larsson J."/>
            <person name="Alneberg J."/>
            <person name="Lindh M.V."/>
            <person name="Legrand C."/>
            <person name="Pinhassi J."/>
            <person name="Andersson A.F."/>
        </authorList>
    </citation>
    <scope>NUCLEOTIDE SEQUENCE [LARGE SCALE GENOMIC DNA]</scope>
    <source>
        <strain evidence="7">BACL6 MAG-120924-bin43</strain>
    </source>
</reference>
<comment type="caution">
    <text evidence="7">The sequence shown here is derived from an EMBL/GenBank/DDBJ whole genome shotgun (WGS) entry which is preliminary data.</text>
</comment>
<dbReference type="Pfam" id="PF03006">
    <property type="entry name" value="HlyIII"/>
    <property type="match status" value="1"/>
</dbReference>
<evidence type="ECO:0000256" key="3">
    <source>
        <dbReference type="ARBA" id="ARBA00022989"/>
    </source>
</evidence>
<name>A0A0R2QGF7_9ACTN</name>
<keyword evidence="5" id="KW-0479">Metal-binding</keyword>
<feature type="binding site" evidence="5">
    <location>
        <position position="198"/>
    </location>
    <ligand>
        <name>Zn(2+)</name>
        <dbReference type="ChEBI" id="CHEBI:29105"/>
    </ligand>
</feature>
<feature type="transmembrane region" description="Helical" evidence="6">
    <location>
        <begin position="89"/>
        <end position="107"/>
    </location>
</feature>
<feature type="transmembrane region" description="Helical" evidence="6">
    <location>
        <begin position="164"/>
        <end position="184"/>
    </location>
</feature>
<keyword evidence="2 6" id="KW-0812">Transmembrane</keyword>
<proteinExistence type="predicted"/>
<feature type="transmembrane region" description="Helical" evidence="6">
    <location>
        <begin position="141"/>
        <end position="158"/>
    </location>
</feature>
<protein>
    <recommendedName>
        <fullName evidence="9">Hemolysin III</fullName>
    </recommendedName>
</protein>